<evidence type="ECO:0000313" key="2">
    <source>
        <dbReference type="EMBL" id="TDQ04573.1"/>
    </source>
</evidence>
<organism evidence="2 3">
    <name type="scientific">Labedaea rhizosphaerae</name>
    <dbReference type="NCBI Taxonomy" id="598644"/>
    <lineage>
        <taxon>Bacteria</taxon>
        <taxon>Bacillati</taxon>
        <taxon>Actinomycetota</taxon>
        <taxon>Actinomycetes</taxon>
        <taxon>Pseudonocardiales</taxon>
        <taxon>Pseudonocardiaceae</taxon>
        <taxon>Labedaea</taxon>
    </lineage>
</organism>
<proteinExistence type="predicted"/>
<feature type="domain" description="DUF397" evidence="1">
    <location>
        <begin position="4"/>
        <end position="52"/>
    </location>
</feature>
<evidence type="ECO:0000313" key="3">
    <source>
        <dbReference type="Proteomes" id="UP000295444"/>
    </source>
</evidence>
<accession>A0A4R6SN12</accession>
<dbReference type="Proteomes" id="UP000295444">
    <property type="component" value="Unassembled WGS sequence"/>
</dbReference>
<evidence type="ECO:0000259" key="1">
    <source>
        <dbReference type="Pfam" id="PF04149"/>
    </source>
</evidence>
<dbReference type="Pfam" id="PF04149">
    <property type="entry name" value="DUF397"/>
    <property type="match status" value="1"/>
</dbReference>
<reference evidence="2 3" key="1">
    <citation type="submission" date="2019-03" db="EMBL/GenBank/DDBJ databases">
        <title>Genomic Encyclopedia of Type Strains, Phase IV (KMG-IV): sequencing the most valuable type-strain genomes for metagenomic binning, comparative biology and taxonomic classification.</title>
        <authorList>
            <person name="Goeker M."/>
        </authorList>
    </citation>
    <scope>NUCLEOTIDE SEQUENCE [LARGE SCALE GENOMIC DNA]</scope>
    <source>
        <strain evidence="2 3">DSM 45361</strain>
    </source>
</reference>
<sequence length="54" mass="5991">MTRTWRTSSHSGNVNCVQVSLTTADALVRDSKNTSGPSLRFTPKAWRALVTRMP</sequence>
<dbReference type="OrthoDB" id="3430276at2"/>
<dbReference type="RefSeq" id="WP_133847453.1">
    <property type="nucleotide sequence ID" value="NZ_SNXZ01000001.1"/>
</dbReference>
<dbReference type="InterPro" id="IPR007278">
    <property type="entry name" value="DUF397"/>
</dbReference>
<comment type="caution">
    <text evidence="2">The sequence shown here is derived from an EMBL/GenBank/DDBJ whole genome shotgun (WGS) entry which is preliminary data.</text>
</comment>
<dbReference type="EMBL" id="SNXZ01000001">
    <property type="protein sequence ID" value="TDQ04573.1"/>
    <property type="molecule type" value="Genomic_DNA"/>
</dbReference>
<gene>
    <name evidence="2" type="ORF">EV186_101525</name>
</gene>
<keyword evidence="3" id="KW-1185">Reference proteome</keyword>
<name>A0A4R6SN12_LABRH</name>
<protein>
    <submittedName>
        <fullName evidence="2">Uncharacterized protein DUF397</fullName>
    </submittedName>
</protein>
<dbReference type="AlphaFoldDB" id="A0A4R6SN12"/>